<evidence type="ECO:0000313" key="2">
    <source>
        <dbReference type="EMBL" id="HIR65543.1"/>
    </source>
</evidence>
<comment type="caution">
    <text evidence="2">The sequence shown here is derived from an EMBL/GenBank/DDBJ whole genome shotgun (WGS) entry which is preliminary data.</text>
</comment>
<name>A0A9D1J7M3_9BACT</name>
<protein>
    <submittedName>
        <fullName evidence="2">Uncharacterized protein</fullName>
    </submittedName>
</protein>
<dbReference type="Proteomes" id="UP000824200">
    <property type="component" value="Unassembled WGS sequence"/>
</dbReference>
<reference evidence="2" key="1">
    <citation type="submission" date="2020-10" db="EMBL/GenBank/DDBJ databases">
        <authorList>
            <person name="Gilroy R."/>
        </authorList>
    </citation>
    <scope>NUCLEOTIDE SEQUENCE</scope>
    <source>
        <strain evidence="2">CHK121-14286</strain>
    </source>
</reference>
<gene>
    <name evidence="2" type="ORF">IAC95_01465</name>
</gene>
<dbReference type="EMBL" id="DVHL01000013">
    <property type="protein sequence ID" value="HIR65543.1"/>
    <property type="molecule type" value="Genomic_DNA"/>
</dbReference>
<dbReference type="AlphaFoldDB" id="A0A9D1J7M3"/>
<organism evidence="2 3">
    <name type="scientific">Candidatus Fimimonas gallinarum</name>
    <dbReference type="NCBI Taxonomy" id="2840821"/>
    <lineage>
        <taxon>Bacteria</taxon>
        <taxon>Pseudomonadati</taxon>
        <taxon>Myxococcota</taxon>
        <taxon>Myxococcia</taxon>
        <taxon>Myxococcales</taxon>
        <taxon>Cystobacterineae</taxon>
        <taxon>Myxococcaceae</taxon>
        <taxon>Myxococcaceae incertae sedis</taxon>
        <taxon>Candidatus Fimimonas</taxon>
    </lineage>
</organism>
<sequence>MAKKHGILFKIFIFLLVLVLIVVGGVIVVVNLTPRQLGIAQVQVTPQSNVEQLGIADVRMSQILSLLSTVISEPNKQKIAPNAYTLQDAESADALAPLMGLSPSQQQPDYKKLMYGLSPDLGVKQPLTLAEKQLAYMVSAALQQFYVSVEGGIAAEIVDAVEVMKLLDATAEEITLYRQDGDCYMKTVVKLNVKDCVAEINKQIPVVQIADVIYCTIVNKVTVEDKKVLGITVNEGVLTQKEFVSVTVNDRHSEITEKVLDALFIVLTEEGKEPATVRVINDYVFMLVSLFCKNIGAIGTVVQGEPFYGIEGINFQTDEITFLP</sequence>
<reference evidence="2" key="2">
    <citation type="journal article" date="2021" name="PeerJ">
        <title>Extensive microbial diversity within the chicken gut microbiome revealed by metagenomics and culture.</title>
        <authorList>
            <person name="Gilroy R."/>
            <person name="Ravi A."/>
            <person name="Getino M."/>
            <person name="Pursley I."/>
            <person name="Horton D.L."/>
            <person name="Alikhan N.F."/>
            <person name="Baker D."/>
            <person name="Gharbi K."/>
            <person name="Hall N."/>
            <person name="Watson M."/>
            <person name="Adriaenssens E.M."/>
            <person name="Foster-Nyarko E."/>
            <person name="Jarju S."/>
            <person name="Secka A."/>
            <person name="Antonio M."/>
            <person name="Oren A."/>
            <person name="Chaudhuri R.R."/>
            <person name="La Ragione R."/>
            <person name="Hildebrand F."/>
            <person name="Pallen M.J."/>
        </authorList>
    </citation>
    <scope>NUCLEOTIDE SEQUENCE</scope>
    <source>
        <strain evidence="2">CHK121-14286</strain>
    </source>
</reference>
<keyword evidence="1" id="KW-0472">Membrane</keyword>
<accession>A0A9D1J7M3</accession>
<keyword evidence="1" id="KW-0812">Transmembrane</keyword>
<proteinExistence type="predicted"/>
<keyword evidence="1" id="KW-1133">Transmembrane helix</keyword>
<evidence type="ECO:0000313" key="3">
    <source>
        <dbReference type="Proteomes" id="UP000824200"/>
    </source>
</evidence>
<evidence type="ECO:0000256" key="1">
    <source>
        <dbReference type="SAM" id="Phobius"/>
    </source>
</evidence>
<feature type="transmembrane region" description="Helical" evidence="1">
    <location>
        <begin position="7"/>
        <end position="30"/>
    </location>
</feature>